<keyword evidence="4 7" id="KW-1133">Transmembrane helix</keyword>
<keyword evidence="3 7" id="KW-0812">Transmembrane</keyword>
<evidence type="ECO:0000256" key="4">
    <source>
        <dbReference type="ARBA" id="ARBA00022989"/>
    </source>
</evidence>
<evidence type="ECO:0000313" key="11">
    <source>
        <dbReference type="Proteomes" id="UP001515480"/>
    </source>
</evidence>
<name>A0AB34K0P5_PRYPA</name>
<feature type="region of interest" description="Disordered" evidence="8">
    <location>
        <begin position="371"/>
        <end position="408"/>
    </location>
</feature>
<feature type="domain" description="Palmitoyltransferase DHHC" evidence="9">
    <location>
        <begin position="87"/>
        <end position="156"/>
    </location>
</feature>
<organism evidence="10 11">
    <name type="scientific">Prymnesium parvum</name>
    <name type="common">Toxic golden alga</name>
    <dbReference type="NCBI Taxonomy" id="97485"/>
    <lineage>
        <taxon>Eukaryota</taxon>
        <taxon>Haptista</taxon>
        <taxon>Haptophyta</taxon>
        <taxon>Prymnesiophyceae</taxon>
        <taxon>Prymnesiales</taxon>
        <taxon>Prymnesiaceae</taxon>
        <taxon>Prymnesium</taxon>
    </lineage>
</organism>
<dbReference type="Pfam" id="PF01529">
    <property type="entry name" value="DHHC"/>
    <property type="match status" value="1"/>
</dbReference>
<comment type="catalytic activity">
    <reaction evidence="7">
        <text>L-cysteinyl-[protein] + hexadecanoyl-CoA = S-hexadecanoyl-L-cysteinyl-[protein] + CoA</text>
        <dbReference type="Rhea" id="RHEA:36683"/>
        <dbReference type="Rhea" id="RHEA-COMP:10131"/>
        <dbReference type="Rhea" id="RHEA-COMP:11032"/>
        <dbReference type="ChEBI" id="CHEBI:29950"/>
        <dbReference type="ChEBI" id="CHEBI:57287"/>
        <dbReference type="ChEBI" id="CHEBI:57379"/>
        <dbReference type="ChEBI" id="CHEBI:74151"/>
        <dbReference type="EC" id="2.3.1.225"/>
    </reaction>
</comment>
<dbReference type="EC" id="2.3.1.225" evidence="7"/>
<feature type="transmembrane region" description="Helical" evidence="7">
    <location>
        <begin position="133"/>
        <end position="160"/>
    </location>
</feature>
<dbReference type="AlphaFoldDB" id="A0AB34K0P5"/>
<evidence type="ECO:0000256" key="6">
    <source>
        <dbReference type="ARBA" id="ARBA00023315"/>
    </source>
</evidence>
<comment type="similarity">
    <text evidence="7">Belongs to the DHHC palmitoyltransferase family.</text>
</comment>
<dbReference type="Proteomes" id="UP001515480">
    <property type="component" value="Unassembled WGS sequence"/>
</dbReference>
<evidence type="ECO:0000256" key="3">
    <source>
        <dbReference type="ARBA" id="ARBA00022692"/>
    </source>
</evidence>
<feature type="transmembrane region" description="Helical" evidence="7">
    <location>
        <begin position="180"/>
        <end position="200"/>
    </location>
</feature>
<keyword evidence="5 7" id="KW-0472">Membrane</keyword>
<evidence type="ECO:0000256" key="7">
    <source>
        <dbReference type="RuleBase" id="RU079119"/>
    </source>
</evidence>
<dbReference type="GO" id="GO:0016020">
    <property type="term" value="C:membrane"/>
    <property type="evidence" value="ECO:0007669"/>
    <property type="project" value="UniProtKB-SubCell"/>
</dbReference>
<feature type="compositionally biased region" description="Acidic residues" evidence="8">
    <location>
        <begin position="398"/>
        <end position="408"/>
    </location>
</feature>
<keyword evidence="11" id="KW-1185">Reference proteome</keyword>
<dbReference type="GO" id="GO:0019706">
    <property type="term" value="F:protein-cysteine S-palmitoyltransferase activity"/>
    <property type="evidence" value="ECO:0007669"/>
    <property type="project" value="UniProtKB-EC"/>
</dbReference>
<proteinExistence type="inferred from homology"/>
<comment type="domain">
    <text evidence="7">The DHHC domain is required for palmitoyltransferase activity.</text>
</comment>
<accession>A0AB34K0P5</accession>
<protein>
    <recommendedName>
        <fullName evidence="7">Palmitoyltransferase</fullName>
        <ecNumber evidence="7">2.3.1.225</ecNumber>
    </recommendedName>
</protein>
<comment type="subcellular location">
    <subcellularLocation>
        <location evidence="1">Membrane</location>
        <topology evidence="1">Multi-pass membrane protein</topology>
    </subcellularLocation>
</comment>
<dbReference type="EMBL" id="JBGBPQ010000003">
    <property type="protein sequence ID" value="KAL1526089.1"/>
    <property type="molecule type" value="Genomic_DNA"/>
</dbReference>
<evidence type="ECO:0000256" key="2">
    <source>
        <dbReference type="ARBA" id="ARBA00022679"/>
    </source>
</evidence>
<dbReference type="InterPro" id="IPR001594">
    <property type="entry name" value="Palmitoyltrfase_DHHC"/>
</dbReference>
<feature type="transmembrane region" description="Helical" evidence="7">
    <location>
        <begin position="212"/>
        <end position="232"/>
    </location>
</feature>
<feature type="transmembrane region" description="Helical" evidence="7">
    <location>
        <begin position="335"/>
        <end position="356"/>
    </location>
</feature>
<keyword evidence="2 7" id="KW-0808">Transferase</keyword>
<evidence type="ECO:0000256" key="5">
    <source>
        <dbReference type="ARBA" id="ARBA00023136"/>
    </source>
</evidence>
<gene>
    <name evidence="10" type="ORF">AB1Y20_014818</name>
</gene>
<dbReference type="PANTHER" id="PTHR12246">
    <property type="entry name" value="PALMITOYLTRANSFERASE ZDHHC16"/>
    <property type="match status" value="1"/>
</dbReference>
<evidence type="ECO:0000259" key="9">
    <source>
        <dbReference type="Pfam" id="PF01529"/>
    </source>
</evidence>
<evidence type="ECO:0000256" key="1">
    <source>
        <dbReference type="ARBA" id="ARBA00004141"/>
    </source>
</evidence>
<dbReference type="InterPro" id="IPR039859">
    <property type="entry name" value="PFA4/ZDH16/20/ERF2-like"/>
</dbReference>
<reference evidence="10 11" key="1">
    <citation type="journal article" date="2024" name="Science">
        <title>Giant polyketide synthase enzymes in the biosynthesis of giant marine polyether toxins.</title>
        <authorList>
            <person name="Fallon T.R."/>
            <person name="Shende V.V."/>
            <person name="Wierzbicki I.H."/>
            <person name="Pendleton A.L."/>
            <person name="Watervoot N.F."/>
            <person name="Auber R.P."/>
            <person name="Gonzalez D.J."/>
            <person name="Wisecaver J.H."/>
            <person name="Moore B.S."/>
        </authorList>
    </citation>
    <scope>NUCLEOTIDE SEQUENCE [LARGE SCALE GENOMIC DNA]</scope>
    <source>
        <strain evidence="10 11">12B1</strain>
    </source>
</reference>
<evidence type="ECO:0000256" key="8">
    <source>
        <dbReference type="SAM" id="MobiDB-lite"/>
    </source>
</evidence>
<sequence length="408" mass="45221">MVSAWRRVGAVASAMTSTNSLVAIWLFEALNYSVHAVLRPEPWGFASQLAGYSLWFVQLSCFAACQAVLPGAPPHDWERLAHAGGEEAVVCKRSGRLLPPRALYVRRAGGVVLGLDHFCVWMGTPIGFRNRKLFILFILYSFVFCVMGSAHSIYEVLFLAPPRLAVPLFFDAAPLPRRVGFWHAPMALAGWVCDVGRWVLLLLESAYAQGTLTYHVALLLTAVLNPAAAIFLGCGTANQLLLVMFNRTTLAPMDRTYDVGVFRNIQQVFGANPLLWPLPISCPVGDGIHFPLNPRVAANPGKRRVVRSPIPSDGSEATGREQKGGRLMRCVRSAILLWENWFFCGMVGVGALRYSVRVFLLYRSKFGRPFVPSTPPPPPTKRKPAKEARRFTFYPGPPEEDEVEEHDD</sequence>
<evidence type="ECO:0000313" key="10">
    <source>
        <dbReference type="EMBL" id="KAL1526089.1"/>
    </source>
</evidence>
<keyword evidence="6 7" id="KW-0012">Acyltransferase</keyword>
<comment type="caution">
    <text evidence="10">The sequence shown here is derived from an EMBL/GenBank/DDBJ whole genome shotgun (WGS) entry which is preliminary data.</text>
</comment>
<dbReference type="PROSITE" id="PS50216">
    <property type="entry name" value="DHHC"/>
    <property type="match status" value="1"/>
</dbReference>